<accession>A0A362X0Q9</accession>
<protein>
    <recommendedName>
        <fullName evidence="4">Secreted protein (Por secretion system target)</fullName>
    </recommendedName>
</protein>
<dbReference type="AlphaFoldDB" id="A0A362X0Q9"/>
<feature type="chain" id="PRO_5017015843" description="Secreted protein (Por secretion system target)" evidence="1">
    <location>
        <begin position="27"/>
        <end position="208"/>
    </location>
</feature>
<evidence type="ECO:0000313" key="2">
    <source>
        <dbReference type="EMBL" id="PQV49441.1"/>
    </source>
</evidence>
<sequence length="208" mass="23848">MMKNVFSTPKKVMVMVAIMATVAGYAKNDNSKNIINKDAKTTAITLNVKQGNLLTIKDANGIILYKEVMAQKGVYSKGFDLTALPNGNYVIELEKDVEIKVMPFTVSSTKVSFNKESESVFFKPVTRVKEDLVYVTKLALNNEDLDIEIYKEADDYSFEYFNNNYELVYKEKVENTKSLERIYKLSKKGNYKIVYYSQGRTHTEYINN</sequence>
<evidence type="ECO:0000313" key="3">
    <source>
        <dbReference type="Proteomes" id="UP000251545"/>
    </source>
</evidence>
<feature type="signal peptide" evidence="1">
    <location>
        <begin position="1"/>
        <end position="26"/>
    </location>
</feature>
<gene>
    <name evidence="2" type="ORF">CLV33_10371</name>
</gene>
<reference evidence="2 3" key="1">
    <citation type="submission" date="2018-02" db="EMBL/GenBank/DDBJ databases">
        <title>Genomic Encyclopedia of Archaeal and Bacterial Type Strains, Phase II (KMG-II): from individual species to whole genera.</title>
        <authorList>
            <person name="Goeker M."/>
        </authorList>
    </citation>
    <scope>NUCLEOTIDE SEQUENCE [LARGE SCALE GENOMIC DNA]</scope>
    <source>
        <strain evidence="2 3">DSM 21165</strain>
    </source>
</reference>
<organism evidence="2 3">
    <name type="scientific">Jejuia pallidilutea</name>
    <dbReference type="NCBI Taxonomy" id="504487"/>
    <lineage>
        <taxon>Bacteria</taxon>
        <taxon>Pseudomonadati</taxon>
        <taxon>Bacteroidota</taxon>
        <taxon>Flavobacteriia</taxon>
        <taxon>Flavobacteriales</taxon>
        <taxon>Flavobacteriaceae</taxon>
        <taxon>Jejuia</taxon>
    </lineage>
</organism>
<evidence type="ECO:0008006" key="4">
    <source>
        <dbReference type="Google" id="ProtNLM"/>
    </source>
</evidence>
<dbReference type="EMBL" id="PVEO01000003">
    <property type="protein sequence ID" value="PQV49441.1"/>
    <property type="molecule type" value="Genomic_DNA"/>
</dbReference>
<name>A0A362X0Q9_9FLAO</name>
<dbReference type="RefSeq" id="WP_146109715.1">
    <property type="nucleotide sequence ID" value="NZ_PVEO01000003.1"/>
</dbReference>
<proteinExistence type="predicted"/>
<evidence type="ECO:0000256" key="1">
    <source>
        <dbReference type="SAM" id="SignalP"/>
    </source>
</evidence>
<comment type="caution">
    <text evidence="2">The sequence shown here is derived from an EMBL/GenBank/DDBJ whole genome shotgun (WGS) entry which is preliminary data.</text>
</comment>
<dbReference type="Proteomes" id="UP000251545">
    <property type="component" value="Unassembled WGS sequence"/>
</dbReference>
<keyword evidence="1" id="KW-0732">Signal</keyword>